<sequence>MEFTLWDLLKDTALLGFLMIIGQFLRAKVKVFQSLLMPASLIGGFIGLALGPSGFGILPFSNQLSSYAGVLIAIVFACTPIGDKSLTKEDIKGVGGFFYQNTGILILQYAVGMILSLGILNKFWDLHDSFGLVLATGFYGGHGTAAAVGEMFKDYGYSEFFDLGNTSATVGLVGGIIVGMFLINWGTRKNYTNYVSSPKDLPEEIKKGLIPIDKQKYSGKITISNMSLDPLIFHLSLALVAAYLGRITSKFIQSKINWLSIPVFVLALVFGYVIQGILKSTNTSQYIDRPTMQRISGSATDLLVISAVSSLNLGVIQANLAPLAITFLIGFIINVLWFLRVSKYASSRDWFERGIMNFGRSNGVVATGVLLNRVVDPDQKSRGLEDTGITDLMNRPVAIVLQVLPPLFISMGGRYPLYTTIVIIAGFLVLTILALVFKWWTPGKMQGNQKN</sequence>
<name>A0ABV2JBM6_9FIRM</name>
<evidence type="ECO:0000313" key="3">
    <source>
        <dbReference type="Proteomes" id="UP001549162"/>
    </source>
</evidence>
<keyword evidence="3" id="KW-1185">Reference proteome</keyword>
<dbReference type="InterPro" id="IPR004445">
    <property type="entry name" value="GltS"/>
</dbReference>
<dbReference type="Pfam" id="PF03616">
    <property type="entry name" value="Glt_symporter"/>
    <property type="match status" value="1"/>
</dbReference>
<dbReference type="PANTHER" id="PTHR36178:SF1">
    <property type="entry name" value="SODIUM_GLUTAMATE SYMPORTER"/>
    <property type="match status" value="1"/>
</dbReference>
<evidence type="ECO:0000313" key="2">
    <source>
        <dbReference type="EMBL" id="MET3617184.1"/>
    </source>
</evidence>
<feature type="transmembrane region" description="Helical" evidence="1">
    <location>
        <begin position="36"/>
        <end position="58"/>
    </location>
</feature>
<feature type="transmembrane region" description="Helical" evidence="1">
    <location>
        <begin position="103"/>
        <end position="124"/>
    </location>
</feature>
<feature type="transmembrane region" description="Helical" evidence="1">
    <location>
        <begin position="256"/>
        <end position="274"/>
    </location>
</feature>
<feature type="transmembrane region" description="Helical" evidence="1">
    <location>
        <begin position="320"/>
        <end position="339"/>
    </location>
</feature>
<feature type="transmembrane region" description="Helical" evidence="1">
    <location>
        <begin position="417"/>
        <end position="440"/>
    </location>
</feature>
<evidence type="ECO:0000256" key="1">
    <source>
        <dbReference type="SAM" id="Phobius"/>
    </source>
</evidence>
<keyword evidence="1" id="KW-0472">Membrane</keyword>
<accession>A0ABV2JBM6</accession>
<gene>
    <name evidence="2" type="ORF">ABID14_000812</name>
</gene>
<feature type="transmembrane region" description="Helical" evidence="1">
    <location>
        <begin position="163"/>
        <end position="183"/>
    </location>
</feature>
<keyword evidence="1" id="KW-0812">Transmembrane</keyword>
<dbReference type="EMBL" id="JBEPMA010000003">
    <property type="protein sequence ID" value="MET3617184.1"/>
    <property type="molecule type" value="Genomic_DNA"/>
</dbReference>
<dbReference type="RefSeq" id="WP_354367382.1">
    <property type="nucleotide sequence ID" value="NZ_JBEPMA010000003.1"/>
</dbReference>
<keyword evidence="1" id="KW-1133">Transmembrane helix</keyword>
<feature type="transmembrane region" description="Helical" evidence="1">
    <location>
        <begin position="64"/>
        <end position="82"/>
    </location>
</feature>
<protein>
    <submittedName>
        <fullName evidence="2">ESS family glutamate:Na+ symporter</fullName>
    </submittedName>
</protein>
<dbReference type="Proteomes" id="UP001549162">
    <property type="component" value="Unassembled WGS sequence"/>
</dbReference>
<dbReference type="PANTHER" id="PTHR36178">
    <property type="entry name" value="SLR0625 PROTEIN"/>
    <property type="match status" value="1"/>
</dbReference>
<organism evidence="2 3">
    <name type="scientific">Peptoniphilus olsenii</name>
    <dbReference type="NCBI Taxonomy" id="411570"/>
    <lineage>
        <taxon>Bacteria</taxon>
        <taxon>Bacillati</taxon>
        <taxon>Bacillota</taxon>
        <taxon>Tissierellia</taxon>
        <taxon>Tissierellales</taxon>
        <taxon>Peptoniphilaceae</taxon>
        <taxon>Peptoniphilus</taxon>
    </lineage>
</organism>
<reference evidence="2 3" key="1">
    <citation type="submission" date="2024-06" db="EMBL/GenBank/DDBJ databases">
        <title>Genomic Encyclopedia of Type Strains, Phase IV (KMG-IV): sequencing the most valuable type-strain genomes for metagenomic binning, comparative biology and taxonomic classification.</title>
        <authorList>
            <person name="Goeker M."/>
        </authorList>
    </citation>
    <scope>NUCLEOTIDE SEQUENCE [LARGE SCALE GENOMIC DNA]</scope>
    <source>
        <strain evidence="2 3">DSM 21460</strain>
    </source>
</reference>
<comment type="caution">
    <text evidence="2">The sequence shown here is derived from an EMBL/GenBank/DDBJ whole genome shotgun (WGS) entry which is preliminary data.</text>
</comment>
<proteinExistence type="predicted"/>